<evidence type="ECO:0000256" key="2">
    <source>
        <dbReference type="SAM" id="MobiDB-lite"/>
    </source>
</evidence>
<keyword evidence="1" id="KW-0175">Coiled coil</keyword>
<dbReference type="EMBL" id="MLAK01000714">
    <property type="protein sequence ID" value="OHT06833.1"/>
    <property type="molecule type" value="Genomic_DNA"/>
</dbReference>
<name>A0A1J4K5V3_9EUKA</name>
<evidence type="ECO:0000256" key="1">
    <source>
        <dbReference type="SAM" id="Coils"/>
    </source>
</evidence>
<feature type="region of interest" description="Disordered" evidence="2">
    <location>
        <begin position="248"/>
        <end position="278"/>
    </location>
</feature>
<evidence type="ECO:0000313" key="3">
    <source>
        <dbReference type="EMBL" id="OHT06833.1"/>
    </source>
</evidence>
<dbReference type="GO" id="GO:0005615">
    <property type="term" value="C:extracellular space"/>
    <property type="evidence" value="ECO:0007669"/>
    <property type="project" value="TreeGrafter"/>
</dbReference>
<dbReference type="Proteomes" id="UP000179807">
    <property type="component" value="Unassembled WGS sequence"/>
</dbReference>
<dbReference type="GO" id="GO:0048018">
    <property type="term" value="F:receptor ligand activity"/>
    <property type="evidence" value="ECO:0007669"/>
    <property type="project" value="TreeGrafter"/>
</dbReference>
<evidence type="ECO:0000313" key="4">
    <source>
        <dbReference type="Proteomes" id="UP000179807"/>
    </source>
</evidence>
<proteinExistence type="predicted"/>
<organism evidence="3 4">
    <name type="scientific">Tritrichomonas foetus</name>
    <dbReference type="NCBI Taxonomy" id="1144522"/>
    <lineage>
        <taxon>Eukaryota</taxon>
        <taxon>Metamonada</taxon>
        <taxon>Parabasalia</taxon>
        <taxon>Tritrichomonadida</taxon>
        <taxon>Tritrichomonadidae</taxon>
        <taxon>Tritrichomonas</taxon>
    </lineage>
</organism>
<dbReference type="PANTHER" id="PTHR37458:SF1">
    <property type="entry name" value="THISBE"/>
    <property type="match status" value="1"/>
</dbReference>
<dbReference type="RefSeq" id="XP_068359969.1">
    <property type="nucleotide sequence ID" value="XM_068504122.1"/>
</dbReference>
<accession>A0A1J4K5V3</accession>
<protein>
    <submittedName>
        <fullName evidence="3">Uncharacterized protein</fullName>
    </submittedName>
</protein>
<dbReference type="OrthoDB" id="10687405at2759"/>
<reference evidence="3" key="1">
    <citation type="submission" date="2016-10" db="EMBL/GenBank/DDBJ databases">
        <authorList>
            <person name="Benchimol M."/>
            <person name="Almeida L.G."/>
            <person name="Vasconcelos A.T."/>
            <person name="Perreira-Neves A."/>
            <person name="Rosa I.A."/>
            <person name="Tasca T."/>
            <person name="Bogo M.R."/>
            <person name="de Souza W."/>
        </authorList>
    </citation>
    <scope>NUCLEOTIDE SEQUENCE [LARGE SCALE GENOMIC DNA]</scope>
    <source>
        <strain evidence="3">K</strain>
    </source>
</reference>
<keyword evidence="4" id="KW-1185">Reference proteome</keyword>
<dbReference type="PANTHER" id="PTHR37458">
    <property type="entry name" value="THISBE"/>
    <property type="match status" value="1"/>
</dbReference>
<sequence length="823" mass="95417">MSLLFSPEIFFQCDDIKTLEKIADYLQSFQGISVTRALFNETKRVGSILLKNSCMARAANLLRLRLMDVFEFFDTPSFDDMFKCITKSPEKIIGHLSPRISQAFTLLIFNIHKDVKTFAELVVKYLDVDATIHFVFAYSTFPAIFGYFTLDILCELAGNFLIEIIKRRYDIQITSNSDKYNSNNSNNNHNNNNNNHNNSSSNNKNSNNSSNDNGNNNSTMRRTLSTNNITSSLNSILRTNSPLSPLLSNFSGERSNNSSSTTYSNNITNFSNSNGNSDHHNNINTRLEYANPMIASFFISMHQFFHCLWSLFRSKILYQPKNVNDMYLFFCDALDGAAEYLSLHHQIVISTYVAIDPDNCVSVIFKDVFAASLHENFPELEEFHAFLTYLGEQPMSEASGRLFTILTRTRKFVPMVPKLPPPSVIQRIPIVMSDRDIYTIIEIVDCDRRIVSDSRELMQSVGKIFKKGYLPFFADIIVPMSFDEMKIQQQQQQLNQQKEENERNEGNLKCCGDQSLILETMEYKRKYMAIQNYASQNGMKELDALKQILFKNNSKLIIPKRLECNDEKFKIYALQKYISGFKELELQLNNLLYLKQSANALEKYGTHVDSTRQTLLYCFAGHHVQKEIQIIDPKNKLNPQQRHAKYFEIILNPNTTPNQLIFCSCIKLLDNLMLKPSPDFSKIIKRYNSYSQSLLSDHVHQWADENSRLVRQLVKEVHLLRMQFHLQCGGRIVGLLQLIENLRVLDKESKISQFQDMFDFVVEEVRPIKIAETIMTLKIFIIQNQMAKNALMPNEYHWFQFLIDTFYDLLRFDPLLQLEFKSY</sequence>
<comment type="caution">
    <text evidence="3">The sequence shown here is derived from an EMBL/GenBank/DDBJ whole genome shotgun (WGS) entry which is preliminary data.</text>
</comment>
<feature type="coiled-coil region" evidence="1">
    <location>
        <begin position="480"/>
        <end position="507"/>
    </location>
</feature>
<dbReference type="AlphaFoldDB" id="A0A1J4K5V3"/>
<dbReference type="GeneID" id="94838826"/>
<dbReference type="VEuPathDB" id="TrichDB:TRFO_25080"/>
<gene>
    <name evidence="3" type="ORF">TRFO_25080</name>
</gene>
<feature type="compositionally biased region" description="Low complexity" evidence="2">
    <location>
        <begin position="248"/>
        <end position="276"/>
    </location>
</feature>
<feature type="region of interest" description="Disordered" evidence="2">
    <location>
        <begin position="180"/>
        <end position="222"/>
    </location>
</feature>